<accession>F5YK54</accession>
<reference evidence="3" key="1">
    <citation type="submission" date="2009-12" db="EMBL/GenBank/DDBJ databases">
        <title>Complete sequence of Treponema primitia strain ZAS-2.</title>
        <authorList>
            <person name="Tetu S.G."/>
            <person name="Matson E."/>
            <person name="Ren Q."/>
            <person name="Seshadri R."/>
            <person name="Elbourne L."/>
            <person name="Hassan K.A."/>
            <person name="Durkin A."/>
            <person name="Radune D."/>
            <person name="Mohamoud Y."/>
            <person name="Shay R."/>
            <person name="Jin S."/>
            <person name="Zhang X."/>
            <person name="Lucey K."/>
            <person name="Ballor N.R."/>
            <person name="Ottesen E."/>
            <person name="Rosenthal R."/>
            <person name="Allen A."/>
            <person name="Leadbetter J.R."/>
            <person name="Paulsen I.T."/>
        </authorList>
    </citation>
    <scope>NUCLEOTIDE SEQUENCE [LARGE SCALE GENOMIC DNA]</scope>
    <source>
        <strain evidence="3">ATCC BAA-887 / DSM 12427 / ZAS-2</strain>
    </source>
</reference>
<dbReference type="PANTHER" id="PTHR30092:SF0">
    <property type="entry name" value="INNER MEMBRANE PROTEIN CRED"/>
    <property type="match status" value="1"/>
</dbReference>
<feature type="transmembrane region" description="Helical" evidence="1">
    <location>
        <begin position="85"/>
        <end position="104"/>
    </location>
</feature>
<proteinExistence type="predicted"/>
<sequence>MGQDTHVSISSDWSSPSFQGSFLPGTSTITDADFSALWGISYLSRDIPLFLKEYNKDYEYTDALFGVNFFRTVDTYALNTRAVKYAILFLLVSFLTLFLLEIFTKKRIHPVPYLLSGIGNAVFYLLLLSLSEQIPFYTAYFIAALGVTIMVTLYSRSLLPSWKKSWYMGLVVTISYVLLYAVLNTESYALLIGSIGSFVVVALIMFLTRKLDWYRE</sequence>
<evidence type="ECO:0000256" key="1">
    <source>
        <dbReference type="SAM" id="Phobius"/>
    </source>
</evidence>
<keyword evidence="1" id="KW-1133">Transmembrane helix</keyword>
<dbReference type="OrthoDB" id="9791851at2"/>
<protein>
    <submittedName>
        <fullName evidence="2">Inner membrane protein CreD</fullName>
    </submittedName>
</protein>
<dbReference type="KEGG" id="tpi:TREPR_3363"/>
<evidence type="ECO:0000313" key="3">
    <source>
        <dbReference type="Proteomes" id="UP000009223"/>
    </source>
</evidence>
<dbReference type="STRING" id="545694.TREPR_3363"/>
<dbReference type="Proteomes" id="UP000009223">
    <property type="component" value="Chromosome"/>
</dbReference>
<dbReference type="InterPro" id="IPR010364">
    <property type="entry name" value="Uncharacterised_IM_CreD"/>
</dbReference>
<dbReference type="Pfam" id="PF06123">
    <property type="entry name" value="CreD"/>
    <property type="match status" value="1"/>
</dbReference>
<dbReference type="eggNOG" id="COG4452">
    <property type="taxonomic scope" value="Bacteria"/>
</dbReference>
<feature type="transmembrane region" description="Helical" evidence="1">
    <location>
        <begin position="136"/>
        <end position="154"/>
    </location>
</feature>
<dbReference type="AlphaFoldDB" id="F5YK54"/>
<keyword evidence="1" id="KW-0812">Transmembrane</keyword>
<dbReference type="HOGENOM" id="CLU_1084804_0_0_12"/>
<name>F5YK54_TREPZ</name>
<dbReference type="GO" id="GO:0005886">
    <property type="term" value="C:plasma membrane"/>
    <property type="evidence" value="ECO:0007669"/>
    <property type="project" value="TreeGrafter"/>
</dbReference>
<feature type="transmembrane region" description="Helical" evidence="1">
    <location>
        <begin position="189"/>
        <end position="208"/>
    </location>
</feature>
<evidence type="ECO:0000313" key="2">
    <source>
        <dbReference type="EMBL" id="AEF86614.1"/>
    </source>
</evidence>
<reference evidence="2 3" key="2">
    <citation type="journal article" date="2011" name="ISME J.">
        <title>RNA-seq reveals cooperative metabolic interactions between two termite-gut spirochete species in co-culture.</title>
        <authorList>
            <person name="Rosenthal A.Z."/>
            <person name="Matson E.G."/>
            <person name="Eldar A."/>
            <person name="Leadbetter J.R."/>
        </authorList>
    </citation>
    <scope>NUCLEOTIDE SEQUENCE [LARGE SCALE GENOMIC DNA]</scope>
    <source>
        <strain evidence="3">ATCC BAA-887 / DSM 12427 / ZAS-2</strain>
    </source>
</reference>
<dbReference type="PANTHER" id="PTHR30092">
    <property type="entry name" value="INNER MEMBRANE PROTEIN CRED"/>
    <property type="match status" value="1"/>
</dbReference>
<gene>
    <name evidence="2" type="ordered locus">TREPR_3363</name>
</gene>
<organism evidence="2 3">
    <name type="scientific">Treponema primitia (strain ATCC BAA-887 / DSM 12427 / ZAS-2)</name>
    <dbReference type="NCBI Taxonomy" id="545694"/>
    <lineage>
        <taxon>Bacteria</taxon>
        <taxon>Pseudomonadati</taxon>
        <taxon>Spirochaetota</taxon>
        <taxon>Spirochaetia</taxon>
        <taxon>Spirochaetales</taxon>
        <taxon>Treponemataceae</taxon>
        <taxon>Treponema</taxon>
    </lineage>
</organism>
<keyword evidence="1" id="KW-0472">Membrane</keyword>
<feature type="transmembrane region" description="Helical" evidence="1">
    <location>
        <begin position="111"/>
        <end position="130"/>
    </location>
</feature>
<keyword evidence="3" id="KW-1185">Reference proteome</keyword>
<dbReference type="EMBL" id="CP001843">
    <property type="protein sequence ID" value="AEF86614.1"/>
    <property type="molecule type" value="Genomic_DNA"/>
</dbReference>
<feature type="transmembrane region" description="Helical" evidence="1">
    <location>
        <begin position="166"/>
        <end position="183"/>
    </location>
</feature>